<dbReference type="GO" id="GO:0000155">
    <property type="term" value="F:phosphorelay sensor kinase activity"/>
    <property type="evidence" value="ECO:0007669"/>
    <property type="project" value="TreeGrafter"/>
</dbReference>
<evidence type="ECO:0000313" key="15">
    <source>
        <dbReference type="Proteomes" id="UP000430692"/>
    </source>
</evidence>
<keyword evidence="15" id="KW-1185">Reference proteome</keyword>
<dbReference type="Gene3D" id="3.30.565.10">
    <property type="entry name" value="Histidine kinase-like ATPase, C-terminal domain"/>
    <property type="match status" value="1"/>
</dbReference>
<feature type="domain" description="Histidine kinase" evidence="13">
    <location>
        <begin position="1"/>
        <end position="178"/>
    </location>
</feature>
<dbReference type="GO" id="GO:0005524">
    <property type="term" value="F:ATP binding"/>
    <property type="evidence" value="ECO:0007669"/>
    <property type="project" value="UniProtKB-KW"/>
</dbReference>
<keyword evidence="7" id="KW-0547">Nucleotide-binding</keyword>
<accession>A0A6I4VSH4</accession>
<keyword evidence="11" id="KW-0902">Two-component regulatory system</keyword>
<keyword evidence="6" id="KW-0812">Transmembrane</keyword>
<dbReference type="Proteomes" id="UP000430692">
    <property type="component" value="Unassembled WGS sequence"/>
</dbReference>
<name>A0A6I4VSH4_9BACL</name>
<dbReference type="InterPro" id="IPR036890">
    <property type="entry name" value="HATPase_C_sf"/>
</dbReference>
<keyword evidence="10" id="KW-1133">Transmembrane helix</keyword>
<evidence type="ECO:0000256" key="8">
    <source>
        <dbReference type="ARBA" id="ARBA00022777"/>
    </source>
</evidence>
<evidence type="ECO:0000256" key="10">
    <source>
        <dbReference type="ARBA" id="ARBA00022989"/>
    </source>
</evidence>
<protein>
    <recommendedName>
        <fullName evidence="3">histidine kinase</fullName>
        <ecNumber evidence="3">2.7.13.3</ecNumber>
    </recommendedName>
</protein>
<dbReference type="GO" id="GO:0004721">
    <property type="term" value="F:phosphoprotein phosphatase activity"/>
    <property type="evidence" value="ECO:0007669"/>
    <property type="project" value="TreeGrafter"/>
</dbReference>
<comment type="catalytic activity">
    <reaction evidence="1">
        <text>ATP + protein L-histidine = ADP + protein N-phospho-L-histidine.</text>
        <dbReference type="EC" id="2.7.13.3"/>
    </reaction>
</comment>
<evidence type="ECO:0000256" key="4">
    <source>
        <dbReference type="ARBA" id="ARBA00022475"/>
    </source>
</evidence>
<evidence type="ECO:0000256" key="7">
    <source>
        <dbReference type="ARBA" id="ARBA00022741"/>
    </source>
</evidence>
<evidence type="ECO:0000256" key="12">
    <source>
        <dbReference type="ARBA" id="ARBA00023136"/>
    </source>
</evidence>
<dbReference type="PANTHER" id="PTHR45453:SF2">
    <property type="entry name" value="HISTIDINE KINASE"/>
    <property type="match status" value="1"/>
</dbReference>
<keyword evidence="12" id="KW-0472">Membrane</keyword>
<proteinExistence type="predicted"/>
<dbReference type="EC" id="2.7.13.3" evidence="3"/>
<keyword evidence="5" id="KW-0808">Transferase</keyword>
<dbReference type="PANTHER" id="PTHR45453">
    <property type="entry name" value="PHOSPHATE REGULON SENSOR PROTEIN PHOR"/>
    <property type="match status" value="1"/>
</dbReference>
<dbReference type="GO" id="GO:0005886">
    <property type="term" value="C:plasma membrane"/>
    <property type="evidence" value="ECO:0007669"/>
    <property type="project" value="UniProtKB-SubCell"/>
</dbReference>
<dbReference type="PRINTS" id="PR00344">
    <property type="entry name" value="BCTRLSENSOR"/>
</dbReference>
<evidence type="ECO:0000256" key="6">
    <source>
        <dbReference type="ARBA" id="ARBA00022692"/>
    </source>
</evidence>
<evidence type="ECO:0000256" key="2">
    <source>
        <dbReference type="ARBA" id="ARBA00004651"/>
    </source>
</evidence>
<dbReference type="PROSITE" id="PS50109">
    <property type="entry name" value="HIS_KIN"/>
    <property type="match status" value="1"/>
</dbReference>
<keyword evidence="9" id="KW-0067">ATP-binding</keyword>
<evidence type="ECO:0000256" key="1">
    <source>
        <dbReference type="ARBA" id="ARBA00000085"/>
    </source>
</evidence>
<gene>
    <name evidence="14" type="ORF">GSM42_06570</name>
</gene>
<evidence type="ECO:0000256" key="3">
    <source>
        <dbReference type="ARBA" id="ARBA00012438"/>
    </source>
</evidence>
<dbReference type="AlphaFoldDB" id="A0A6I4VSH4"/>
<dbReference type="InterPro" id="IPR005467">
    <property type="entry name" value="His_kinase_dom"/>
</dbReference>
<dbReference type="EMBL" id="WUUL01000003">
    <property type="protein sequence ID" value="MXQ53398.1"/>
    <property type="molecule type" value="Genomic_DNA"/>
</dbReference>
<evidence type="ECO:0000313" key="14">
    <source>
        <dbReference type="EMBL" id="MXQ53398.1"/>
    </source>
</evidence>
<dbReference type="GO" id="GO:0016036">
    <property type="term" value="P:cellular response to phosphate starvation"/>
    <property type="evidence" value="ECO:0007669"/>
    <property type="project" value="TreeGrafter"/>
</dbReference>
<dbReference type="SUPFAM" id="SSF55874">
    <property type="entry name" value="ATPase domain of HSP90 chaperone/DNA topoisomerase II/histidine kinase"/>
    <property type="match status" value="1"/>
</dbReference>
<evidence type="ECO:0000259" key="13">
    <source>
        <dbReference type="PROSITE" id="PS50109"/>
    </source>
</evidence>
<sequence length="180" mass="20980">MLNEGLELALTMARLNHFSHDYHIKTVRLSDLVRQVINEKRRMFIRLHIFPKIEVAREAIDVLTDPKWMHFVLEQLIQNACKYTSQMKKDAYLFFYITEQEKYIRLSITDEGPGIPKQDLPRIFDPFFTGENGRQFAEATGMGLYLVQTILTQLQHSIQVESVVGTGTTFHLLFSKVTKM</sequence>
<dbReference type="InterPro" id="IPR004358">
    <property type="entry name" value="Sig_transdc_His_kin-like_C"/>
</dbReference>
<reference evidence="14 15" key="1">
    <citation type="submission" date="2019-12" db="EMBL/GenBank/DDBJ databases">
        <title>Whole-genome analyses of novel actinobacteria.</title>
        <authorList>
            <person name="Sahin N."/>
            <person name="Saygin H."/>
        </authorList>
    </citation>
    <scope>NUCLEOTIDE SEQUENCE [LARGE SCALE GENOMIC DNA]</scope>
    <source>
        <strain evidence="14 15">KC615</strain>
    </source>
</reference>
<comment type="caution">
    <text evidence="14">The sequence shown here is derived from an EMBL/GenBank/DDBJ whole genome shotgun (WGS) entry which is preliminary data.</text>
</comment>
<dbReference type="InterPro" id="IPR050351">
    <property type="entry name" value="BphY/WalK/GraS-like"/>
</dbReference>
<keyword evidence="8" id="KW-0418">Kinase</keyword>
<dbReference type="Pfam" id="PF02518">
    <property type="entry name" value="HATPase_c"/>
    <property type="match status" value="1"/>
</dbReference>
<comment type="subcellular location">
    <subcellularLocation>
        <location evidence="2">Cell membrane</location>
        <topology evidence="2">Multi-pass membrane protein</topology>
    </subcellularLocation>
</comment>
<evidence type="ECO:0000256" key="5">
    <source>
        <dbReference type="ARBA" id="ARBA00022679"/>
    </source>
</evidence>
<evidence type="ECO:0000256" key="11">
    <source>
        <dbReference type="ARBA" id="ARBA00023012"/>
    </source>
</evidence>
<dbReference type="InterPro" id="IPR003594">
    <property type="entry name" value="HATPase_dom"/>
</dbReference>
<dbReference type="SMART" id="SM00387">
    <property type="entry name" value="HATPase_c"/>
    <property type="match status" value="1"/>
</dbReference>
<organism evidence="14 15">
    <name type="scientific">Shimazuella alba</name>
    <dbReference type="NCBI Taxonomy" id="2690964"/>
    <lineage>
        <taxon>Bacteria</taxon>
        <taxon>Bacillati</taxon>
        <taxon>Bacillota</taxon>
        <taxon>Bacilli</taxon>
        <taxon>Bacillales</taxon>
        <taxon>Thermoactinomycetaceae</taxon>
        <taxon>Shimazuella</taxon>
    </lineage>
</organism>
<keyword evidence="4" id="KW-1003">Cell membrane</keyword>
<evidence type="ECO:0000256" key="9">
    <source>
        <dbReference type="ARBA" id="ARBA00022840"/>
    </source>
</evidence>
<dbReference type="RefSeq" id="WP_160800745.1">
    <property type="nucleotide sequence ID" value="NZ_WUUL01000003.1"/>
</dbReference>